<dbReference type="Proteomes" id="UP000567179">
    <property type="component" value="Unassembled WGS sequence"/>
</dbReference>
<evidence type="ECO:0000256" key="1">
    <source>
        <dbReference type="SAM" id="MobiDB-lite"/>
    </source>
</evidence>
<gene>
    <name evidence="2" type="ORF">D9619_012284</name>
</gene>
<protein>
    <submittedName>
        <fullName evidence="2">Uncharacterized protein</fullName>
    </submittedName>
</protein>
<evidence type="ECO:0000313" key="2">
    <source>
        <dbReference type="EMBL" id="KAF5318147.1"/>
    </source>
</evidence>
<feature type="region of interest" description="Disordered" evidence="1">
    <location>
        <begin position="36"/>
        <end position="66"/>
    </location>
</feature>
<evidence type="ECO:0000313" key="3">
    <source>
        <dbReference type="Proteomes" id="UP000567179"/>
    </source>
</evidence>
<dbReference type="EMBL" id="JAACJJ010000031">
    <property type="protein sequence ID" value="KAF5318147.1"/>
    <property type="molecule type" value="Genomic_DNA"/>
</dbReference>
<feature type="compositionally biased region" description="Polar residues" evidence="1">
    <location>
        <begin position="46"/>
        <end position="62"/>
    </location>
</feature>
<comment type="caution">
    <text evidence="2">The sequence shown here is derived from an EMBL/GenBank/DDBJ whole genome shotgun (WGS) entry which is preliminary data.</text>
</comment>
<proteinExistence type="predicted"/>
<organism evidence="2 3">
    <name type="scientific">Psilocybe cf. subviscida</name>
    <dbReference type="NCBI Taxonomy" id="2480587"/>
    <lineage>
        <taxon>Eukaryota</taxon>
        <taxon>Fungi</taxon>
        <taxon>Dikarya</taxon>
        <taxon>Basidiomycota</taxon>
        <taxon>Agaricomycotina</taxon>
        <taxon>Agaricomycetes</taxon>
        <taxon>Agaricomycetidae</taxon>
        <taxon>Agaricales</taxon>
        <taxon>Agaricineae</taxon>
        <taxon>Strophariaceae</taxon>
        <taxon>Psilocybe</taxon>
    </lineage>
</organism>
<accession>A0A8H5EZP2</accession>
<sequence>MSLPIVFFIYINIHSLDLQANTVLSSGRRGRVTQRNTIHHRVPVTDTHSNAPSNTTPQSSSAIERRVEAQPRIRRKLKEVSAQPRDTLSRMSLVALLATEILSVVEKNIALDMQLVDLAMDAHAVAYIARLTELLGMIHGLLVGAAPTGNIVALLKKVITTSQRKVKVMRMREDLLNLLRRIERNKDADLLSSLNAALDCHYQHSDVDAAI</sequence>
<reference evidence="2 3" key="1">
    <citation type="journal article" date="2020" name="ISME J.">
        <title>Uncovering the hidden diversity of litter-decomposition mechanisms in mushroom-forming fungi.</title>
        <authorList>
            <person name="Floudas D."/>
            <person name="Bentzer J."/>
            <person name="Ahren D."/>
            <person name="Johansson T."/>
            <person name="Persson P."/>
            <person name="Tunlid A."/>
        </authorList>
    </citation>
    <scope>NUCLEOTIDE SEQUENCE [LARGE SCALE GENOMIC DNA]</scope>
    <source>
        <strain evidence="2 3">CBS 101986</strain>
    </source>
</reference>
<keyword evidence="3" id="KW-1185">Reference proteome</keyword>
<name>A0A8H5EZP2_9AGAR</name>
<dbReference type="AlphaFoldDB" id="A0A8H5EZP2"/>